<dbReference type="AlphaFoldDB" id="A0A918TSF4"/>
<feature type="transmembrane region" description="Helical" evidence="1">
    <location>
        <begin position="365"/>
        <end position="385"/>
    </location>
</feature>
<keyword evidence="1" id="KW-1133">Transmembrane helix</keyword>
<feature type="transmembrane region" description="Helical" evidence="1">
    <location>
        <begin position="185"/>
        <end position="203"/>
    </location>
</feature>
<organism evidence="2 3">
    <name type="scientific">Neogemmobacter tilapiae</name>
    <dbReference type="NCBI Taxonomy" id="875041"/>
    <lineage>
        <taxon>Bacteria</taxon>
        <taxon>Pseudomonadati</taxon>
        <taxon>Pseudomonadota</taxon>
        <taxon>Alphaproteobacteria</taxon>
        <taxon>Rhodobacterales</taxon>
        <taxon>Paracoccaceae</taxon>
        <taxon>Neogemmobacter</taxon>
    </lineage>
</organism>
<evidence type="ECO:0000313" key="2">
    <source>
        <dbReference type="EMBL" id="GHC60021.1"/>
    </source>
</evidence>
<protein>
    <submittedName>
        <fullName evidence="2">OpgC protein</fullName>
    </submittedName>
</protein>
<feature type="transmembrane region" description="Helical" evidence="1">
    <location>
        <begin position="157"/>
        <end position="178"/>
    </location>
</feature>
<feature type="transmembrane region" description="Helical" evidence="1">
    <location>
        <begin position="301"/>
        <end position="317"/>
    </location>
</feature>
<name>A0A918TSF4_9RHOB</name>
<proteinExistence type="predicted"/>
<accession>A0A918TSF4</accession>
<keyword evidence="1" id="KW-0472">Membrane</keyword>
<dbReference type="Proteomes" id="UP000638981">
    <property type="component" value="Unassembled WGS sequence"/>
</dbReference>
<dbReference type="PIRSF" id="PIRSF028704">
    <property type="entry name" value="UPC028704"/>
    <property type="match status" value="1"/>
</dbReference>
<gene>
    <name evidence="2" type="primary">opgC</name>
    <name evidence="2" type="ORF">GCM10007315_24880</name>
</gene>
<dbReference type="Pfam" id="PF10129">
    <property type="entry name" value="OpgC_C"/>
    <property type="match status" value="1"/>
</dbReference>
<feature type="transmembrane region" description="Helical" evidence="1">
    <location>
        <begin position="337"/>
        <end position="353"/>
    </location>
</feature>
<dbReference type="InterPro" id="IPR014550">
    <property type="entry name" value="UCP028704_OpgC"/>
</dbReference>
<reference evidence="2" key="1">
    <citation type="journal article" date="2014" name="Int. J. Syst. Evol. Microbiol.">
        <title>Complete genome sequence of Corynebacterium casei LMG S-19264T (=DSM 44701T), isolated from a smear-ripened cheese.</title>
        <authorList>
            <consortium name="US DOE Joint Genome Institute (JGI-PGF)"/>
            <person name="Walter F."/>
            <person name="Albersmeier A."/>
            <person name="Kalinowski J."/>
            <person name="Ruckert C."/>
        </authorList>
    </citation>
    <scope>NUCLEOTIDE SEQUENCE</scope>
    <source>
        <strain evidence="2">KCTC 23310</strain>
    </source>
</reference>
<keyword evidence="3" id="KW-1185">Reference proteome</keyword>
<comment type="caution">
    <text evidence="2">The sequence shown here is derived from an EMBL/GenBank/DDBJ whole genome shotgun (WGS) entry which is preliminary data.</text>
</comment>
<evidence type="ECO:0000313" key="3">
    <source>
        <dbReference type="Proteomes" id="UP000638981"/>
    </source>
</evidence>
<dbReference type="PANTHER" id="PTHR38592:SF3">
    <property type="entry name" value="BLL4819 PROTEIN"/>
    <property type="match status" value="1"/>
</dbReference>
<evidence type="ECO:0000256" key="1">
    <source>
        <dbReference type="SAM" id="Phobius"/>
    </source>
</evidence>
<feature type="transmembrane region" description="Helical" evidence="1">
    <location>
        <begin position="215"/>
        <end position="235"/>
    </location>
</feature>
<feature type="transmembrane region" description="Helical" evidence="1">
    <location>
        <begin position="247"/>
        <end position="265"/>
    </location>
</feature>
<feature type="transmembrane region" description="Helical" evidence="1">
    <location>
        <begin position="101"/>
        <end position="125"/>
    </location>
</feature>
<dbReference type="EMBL" id="BMYJ01000007">
    <property type="protein sequence ID" value="GHC60021.1"/>
    <property type="molecule type" value="Genomic_DNA"/>
</dbReference>
<keyword evidence="1" id="KW-0812">Transmembrane</keyword>
<dbReference type="PANTHER" id="PTHR38592">
    <property type="entry name" value="BLL4819 PROTEIN"/>
    <property type="match status" value="1"/>
</dbReference>
<sequence length="390" mass="43903">MLMICKGLLSAMPETTVPPRGPSLRDPRLDVFRGLCLVMIFINHVPGNAFERLTSRNFGFSDAAEAFVMMSGIAAGLAYSRDFATPGRIWAGLGRVWGRAWTLYLVHLTVTAWALACAAVVVLWLNNGQLFRENEFNVLFEQPVKVLLGVPLLTHQFGYTNILPLYAVLLLASPLVFWAGRRWPLVVLGLSFLLWAVAANWRLNLPRYPQSGGWFFDPFCWQVLFVVGLLTGMATKEGRRLVPIRPWLQWLTGGFLLFVLLWQRIPMVRETVFPLLGELYKMGAPWFLVAFDKTYETLPRLLHILALTYFISSFPALRQICGKAIFRPLEIMGRQALPVFALGTLLAIFLQGVKHVTGRDLVMDSLLLGLGLGLQFALAWVRMNWPRAAA</sequence>
<reference evidence="2" key="2">
    <citation type="submission" date="2020-09" db="EMBL/GenBank/DDBJ databases">
        <authorList>
            <person name="Sun Q."/>
            <person name="Kim S."/>
        </authorList>
    </citation>
    <scope>NUCLEOTIDE SEQUENCE</scope>
    <source>
        <strain evidence="2">KCTC 23310</strain>
    </source>
</reference>